<dbReference type="STRING" id="634771.SAMN04488128_106478"/>
<dbReference type="Proteomes" id="UP000190367">
    <property type="component" value="Unassembled WGS sequence"/>
</dbReference>
<dbReference type="InterPro" id="IPR036318">
    <property type="entry name" value="FAD-bd_PCMH-like_sf"/>
</dbReference>
<dbReference type="EMBL" id="FUWZ01000006">
    <property type="protein sequence ID" value="SKA44813.1"/>
    <property type="molecule type" value="Genomic_DNA"/>
</dbReference>
<proteinExistence type="predicted"/>
<keyword evidence="7" id="KW-1185">Reference proteome</keyword>
<dbReference type="InterPro" id="IPR016166">
    <property type="entry name" value="FAD-bd_PCMH"/>
</dbReference>
<dbReference type="Gene3D" id="3.30.70.2190">
    <property type="match status" value="1"/>
</dbReference>
<dbReference type="FunFam" id="1.10.45.10:FF:000001">
    <property type="entry name" value="D-lactate dehydrogenase mitochondrial"/>
    <property type="match status" value="1"/>
</dbReference>
<dbReference type="InterPro" id="IPR004113">
    <property type="entry name" value="FAD-bd_oxidored_4_C"/>
</dbReference>
<dbReference type="AlphaFoldDB" id="A0A1T4TWK5"/>
<accession>A0A1T4TWK5</accession>
<dbReference type="SUPFAM" id="SSF55103">
    <property type="entry name" value="FAD-linked oxidases, C-terminal domain"/>
    <property type="match status" value="1"/>
</dbReference>
<gene>
    <name evidence="6" type="ORF">SAMN04488128_106478</name>
</gene>
<dbReference type="Gene3D" id="3.30.70.2740">
    <property type="match status" value="1"/>
</dbReference>
<name>A0A1T4TWK5_9BACT</name>
<evidence type="ECO:0000259" key="5">
    <source>
        <dbReference type="PROSITE" id="PS51387"/>
    </source>
</evidence>
<reference evidence="7" key="1">
    <citation type="submission" date="2017-02" db="EMBL/GenBank/DDBJ databases">
        <authorList>
            <person name="Varghese N."/>
            <person name="Submissions S."/>
        </authorList>
    </citation>
    <scope>NUCLEOTIDE SEQUENCE [LARGE SCALE GENOMIC DNA]</scope>
    <source>
        <strain evidence="7">DSM 22224</strain>
    </source>
</reference>
<dbReference type="Gene3D" id="1.10.45.10">
    <property type="entry name" value="Vanillyl-alcohol Oxidase, Chain A, domain 4"/>
    <property type="match status" value="1"/>
</dbReference>
<evidence type="ECO:0000256" key="1">
    <source>
        <dbReference type="ARBA" id="ARBA00001974"/>
    </source>
</evidence>
<dbReference type="InterPro" id="IPR006094">
    <property type="entry name" value="Oxid_FAD_bind_N"/>
</dbReference>
<dbReference type="Gene3D" id="3.30.465.10">
    <property type="match status" value="1"/>
</dbReference>
<dbReference type="RefSeq" id="WP_078672812.1">
    <property type="nucleotide sequence ID" value="NZ_FUWZ01000006.1"/>
</dbReference>
<dbReference type="PANTHER" id="PTHR42934:SF2">
    <property type="entry name" value="GLYCOLATE OXIDASE SUBUNIT GLCD"/>
    <property type="match status" value="1"/>
</dbReference>
<evidence type="ECO:0000256" key="2">
    <source>
        <dbReference type="ARBA" id="ARBA00022630"/>
    </source>
</evidence>
<dbReference type="GO" id="GO:0071949">
    <property type="term" value="F:FAD binding"/>
    <property type="evidence" value="ECO:0007669"/>
    <property type="project" value="InterPro"/>
</dbReference>
<dbReference type="PANTHER" id="PTHR42934">
    <property type="entry name" value="GLYCOLATE OXIDASE SUBUNIT GLCD"/>
    <property type="match status" value="1"/>
</dbReference>
<dbReference type="GO" id="GO:0016491">
    <property type="term" value="F:oxidoreductase activity"/>
    <property type="evidence" value="ECO:0007669"/>
    <property type="project" value="UniProtKB-KW"/>
</dbReference>
<feature type="domain" description="FAD-binding PCMH-type" evidence="5">
    <location>
        <begin position="38"/>
        <end position="218"/>
    </location>
</feature>
<dbReference type="Pfam" id="PF02913">
    <property type="entry name" value="FAD-oxidase_C"/>
    <property type="match status" value="1"/>
</dbReference>
<dbReference type="InterPro" id="IPR016171">
    <property type="entry name" value="Vanillyl_alc_oxidase_C-sub2"/>
</dbReference>
<keyword evidence="4" id="KW-0560">Oxidoreductase</keyword>
<evidence type="ECO:0000256" key="4">
    <source>
        <dbReference type="ARBA" id="ARBA00023002"/>
    </source>
</evidence>
<organism evidence="6 7">
    <name type="scientific">Chitinophaga eiseniae</name>
    <dbReference type="NCBI Taxonomy" id="634771"/>
    <lineage>
        <taxon>Bacteria</taxon>
        <taxon>Pseudomonadati</taxon>
        <taxon>Bacteroidota</taxon>
        <taxon>Chitinophagia</taxon>
        <taxon>Chitinophagales</taxon>
        <taxon>Chitinophagaceae</taxon>
        <taxon>Chitinophaga</taxon>
    </lineage>
</organism>
<keyword evidence="3" id="KW-0274">FAD</keyword>
<dbReference type="InterPro" id="IPR016164">
    <property type="entry name" value="FAD-linked_Oxase-like_C"/>
</dbReference>
<dbReference type="SUPFAM" id="SSF56176">
    <property type="entry name" value="FAD-binding/transporter-associated domain-like"/>
    <property type="match status" value="1"/>
</dbReference>
<evidence type="ECO:0000313" key="6">
    <source>
        <dbReference type="EMBL" id="SKA44813.1"/>
    </source>
</evidence>
<evidence type="ECO:0000313" key="7">
    <source>
        <dbReference type="Proteomes" id="UP000190367"/>
    </source>
</evidence>
<sequence>MNAPVSALRSYLEDICGSAYVSSDPEVLYTYGSDQTLHLHFPFDLLVKPGNPEEISKILQYCNRHNIAVVPRGGGSGVAGAALPVKGGVVLSLERLNRILGIYNVDGYVIAEAGVVTADLCKAVEQQGLYLPVAPSSMSFSFVGGNVATNAGSIRSCRYGTTAQQVMNLEVVLPDGRIIWTGANVRKNATGVNPTQLFVGSEGTLGVITKVVYRLIPRPRTEVMLLAGFCCLEDALGMVMALKAAELSPTATELICENALQLTAAYLKERQPLVQDGINTHLLIEFQEPDQVIMDHRLDAVSAILQQHRCVDVLVATTATEKERVSKLRYAIGEAMNSFGTTYRDVDACVPLSGLQQYIETVTAICNRHQVPLICFGHALDGNPHAMLLLSNKATQAELAALAAAADEIYGYVTTHGGVVSGEHGIGWLQQQYLPLQFDENRLSLTRQIKSMLDPGNIMNPGKAAL</sequence>
<dbReference type="PROSITE" id="PS51387">
    <property type="entry name" value="FAD_PCMH"/>
    <property type="match status" value="1"/>
</dbReference>
<dbReference type="InterPro" id="IPR016169">
    <property type="entry name" value="FAD-bd_PCMH_sub2"/>
</dbReference>
<dbReference type="Pfam" id="PF01565">
    <property type="entry name" value="FAD_binding_4"/>
    <property type="match status" value="1"/>
</dbReference>
<keyword evidence="2" id="KW-0285">Flavoprotein</keyword>
<evidence type="ECO:0000256" key="3">
    <source>
        <dbReference type="ARBA" id="ARBA00022827"/>
    </source>
</evidence>
<dbReference type="InterPro" id="IPR051914">
    <property type="entry name" value="FAD-linked_OxidoTrans_Type4"/>
</dbReference>
<dbReference type="OrthoDB" id="9767256at2"/>
<comment type="cofactor">
    <cofactor evidence="1">
        <name>FAD</name>
        <dbReference type="ChEBI" id="CHEBI:57692"/>
    </cofactor>
</comment>
<protein>
    <submittedName>
        <fullName evidence="6">Glycolate oxidase</fullName>
    </submittedName>
</protein>